<gene>
    <name evidence="2" type="ORF">CTOB1V02_LOCUS5963</name>
</gene>
<dbReference type="Gene3D" id="3.10.350.10">
    <property type="entry name" value="LysM domain"/>
    <property type="match status" value="1"/>
</dbReference>
<dbReference type="Pfam" id="PF01476">
    <property type="entry name" value="LysM"/>
    <property type="match status" value="1"/>
</dbReference>
<name>A0A7R8ZQ31_9CRUS</name>
<feature type="compositionally biased region" description="Low complexity" evidence="1">
    <location>
        <begin position="232"/>
        <end position="247"/>
    </location>
</feature>
<dbReference type="PROSITE" id="PS51782">
    <property type="entry name" value="LYSM"/>
    <property type="match status" value="1"/>
</dbReference>
<dbReference type="SMART" id="SM00257">
    <property type="entry name" value="LysM"/>
    <property type="match status" value="1"/>
</dbReference>
<protein>
    <submittedName>
        <fullName evidence="2">Uncharacterized protein</fullName>
    </submittedName>
</protein>
<feature type="compositionally biased region" description="Polar residues" evidence="1">
    <location>
        <begin position="32"/>
        <end position="48"/>
    </location>
</feature>
<reference evidence="2" key="1">
    <citation type="submission" date="2020-11" db="EMBL/GenBank/DDBJ databases">
        <authorList>
            <person name="Tran Van P."/>
        </authorList>
    </citation>
    <scope>NUCLEOTIDE SEQUENCE</scope>
</reference>
<dbReference type="OrthoDB" id="538216at2759"/>
<proteinExistence type="predicted"/>
<organism evidence="2">
    <name type="scientific">Cyprideis torosa</name>
    <dbReference type="NCBI Taxonomy" id="163714"/>
    <lineage>
        <taxon>Eukaryota</taxon>
        <taxon>Metazoa</taxon>
        <taxon>Ecdysozoa</taxon>
        <taxon>Arthropoda</taxon>
        <taxon>Crustacea</taxon>
        <taxon>Oligostraca</taxon>
        <taxon>Ostracoda</taxon>
        <taxon>Podocopa</taxon>
        <taxon>Podocopida</taxon>
        <taxon>Cytherocopina</taxon>
        <taxon>Cytheroidea</taxon>
        <taxon>Cytherideidae</taxon>
        <taxon>Cyprideis</taxon>
    </lineage>
</organism>
<evidence type="ECO:0000256" key="1">
    <source>
        <dbReference type="SAM" id="MobiDB-lite"/>
    </source>
</evidence>
<feature type="compositionally biased region" description="Acidic residues" evidence="1">
    <location>
        <begin position="88"/>
        <end position="97"/>
    </location>
</feature>
<dbReference type="InterPro" id="IPR018392">
    <property type="entry name" value="LysM"/>
</dbReference>
<feature type="compositionally biased region" description="Basic and acidic residues" evidence="1">
    <location>
        <begin position="170"/>
        <end position="192"/>
    </location>
</feature>
<feature type="compositionally biased region" description="Basic residues" evidence="1">
    <location>
        <begin position="193"/>
        <end position="205"/>
    </location>
</feature>
<dbReference type="AlphaFoldDB" id="A0A7R8ZQ31"/>
<feature type="compositionally biased region" description="Basic residues" evidence="1">
    <location>
        <begin position="73"/>
        <end position="84"/>
    </location>
</feature>
<evidence type="ECO:0000313" key="2">
    <source>
        <dbReference type="EMBL" id="CAD7228073.1"/>
    </source>
</evidence>
<feature type="compositionally biased region" description="Basic residues" evidence="1">
    <location>
        <begin position="129"/>
        <end position="145"/>
    </location>
</feature>
<sequence length="591" mass="65360">MKGTGGFDLGRFPPQQSPSSTPDHSPRLPSSDVPSSSLQRRLANSPTTREAVASMLSMGGGTVPLPEPEPSRRKSSRSRKRKRRESFDVEDDDEDFQDAAMSQVYQDDEFVYPSLDVSDEEEESVKPKSPVKRKKKSQSGRRRKGIVQAHEKEDTAWNPHNRISVSSPRNKREGRPGAKREAVERGLMEAREHGRRRKSQSRKLPSKSSSKRESFPSSSSNAKGRDHSPTHSWSPSALSPPSSETPPQGSSFHPSSPQASPQETSSAPDDPTGAAAGVNFAKDDGVLNERLNLSHNAFLDWQGKSASALQISSGQLVIFVLFPLSETVHETWLAQSSRFRFRSAVSSKFVMTRWNEIYPVDDKSRKPFQKRQERKRKAWKRGGTYSLGISSDLVCDDKEDGDERLYLFSKEDLAESSDEEVCMTFSSKRSLNSDHNVVVKPVEPGDTLQNLSVRFNCSVAELKRVNGLISEQEFFALSTIRIPTAPHSVLQDLIPVFAPSLASAGYPVPDSGAVVAGGSAPATSLLFVCREREGRRWLARARVDGWNVEGKGKEKRLLPKNAEMLLFLNQNIPPAFGIGKIECPPDFGDGD</sequence>
<dbReference type="EMBL" id="OB661373">
    <property type="protein sequence ID" value="CAD7228073.1"/>
    <property type="molecule type" value="Genomic_DNA"/>
</dbReference>
<dbReference type="CDD" id="cd00118">
    <property type="entry name" value="LysM"/>
    <property type="match status" value="1"/>
</dbReference>
<feature type="region of interest" description="Disordered" evidence="1">
    <location>
        <begin position="1"/>
        <end position="278"/>
    </location>
</feature>
<feature type="compositionally biased region" description="Polar residues" evidence="1">
    <location>
        <begin position="248"/>
        <end position="267"/>
    </location>
</feature>
<accession>A0A7R8ZQ31</accession>
<dbReference type="InterPro" id="IPR036779">
    <property type="entry name" value="LysM_dom_sf"/>
</dbReference>